<feature type="signal peptide" evidence="1">
    <location>
        <begin position="1"/>
        <end position="41"/>
    </location>
</feature>
<sequence>MPLLSFLSVRPFPTLRGLSVRLGAALASALALWLVAPAAQAQPRYTITTAQIQDALAEKLPRRYAVGGGLLQLELQVPALRMLPAQNRVNAVLPVVASGPLLSGGQRGYGGTFDVDFALRYEPSDRTLRAHQLHVNALRIEGLQPPASELLDAYAQQLATQSLGEVVLHTLRPQDLALADGLGMQPGPITVTERGLRVEFVQKPVP</sequence>
<dbReference type="AlphaFoldDB" id="A0A328YRG1"/>
<evidence type="ECO:0000256" key="1">
    <source>
        <dbReference type="SAM" id="SignalP"/>
    </source>
</evidence>
<name>A0A328YRG1_9BURK</name>
<comment type="caution">
    <text evidence="2">The sequence shown here is derived from an EMBL/GenBank/DDBJ whole genome shotgun (WGS) entry which is preliminary data.</text>
</comment>
<proteinExistence type="predicted"/>
<keyword evidence="1" id="KW-0732">Signal</keyword>
<protein>
    <recommendedName>
        <fullName evidence="4">DUF1439 domain-containing protein</fullName>
    </recommendedName>
</protein>
<dbReference type="EMBL" id="QLTA01000058">
    <property type="protein sequence ID" value="RAR75984.1"/>
    <property type="molecule type" value="Genomic_DNA"/>
</dbReference>
<evidence type="ECO:0000313" key="3">
    <source>
        <dbReference type="Proteomes" id="UP000248856"/>
    </source>
</evidence>
<dbReference type="Gene3D" id="3.15.10.40">
    <property type="entry name" value="Uncharacterised protein PF07273, DUF1439"/>
    <property type="match status" value="1"/>
</dbReference>
<keyword evidence="3" id="KW-1185">Reference proteome</keyword>
<reference evidence="2 3" key="1">
    <citation type="submission" date="2018-06" db="EMBL/GenBank/DDBJ databases">
        <title>Genomic Encyclopedia of Archaeal and Bacterial Type Strains, Phase II (KMG-II): from individual species to whole genera.</title>
        <authorList>
            <person name="Goeker M."/>
        </authorList>
    </citation>
    <scope>NUCLEOTIDE SEQUENCE [LARGE SCALE GENOMIC DNA]</scope>
    <source>
        <strain evidence="2 3">CFPB 3232</strain>
    </source>
</reference>
<gene>
    <name evidence="2" type="ORF">AX018_105826</name>
</gene>
<feature type="chain" id="PRO_5016304943" description="DUF1439 domain-containing protein" evidence="1">
    <location>
        <begin position="42"/>
        <end position="206"/>
    </location>
</feature>
<accession>A0A328YRG1</accession>
<evidence type="ECO:0008006" key="4">
    <source>
        <dbReference type="Google" id="ProtNLM"/>
    </source>
</evidence>
<organism evidence="2 3">
    <name type="scientific">Paracidovorax anthurii</name>
    <dbReference type="NCBI Taxonomy" id="78229"/>
    <lineage>
        <taxon>Bacteria</taxon>
        <taxon>Pseudomonadati</taxon>
        <taxon>Pseudomonadota</taxon>
        <taxon>Betaproteobacteria</taxon>
        <taxon>Burkholderiales</taxon>
        <taxon>Comamonadaceae</taxon>
        <taxon>Paracidovorax</taxon>
    </lineage>
</organism>
<evidence type="ECO:0000313" key="2">
    <source>
        <dbReference type="EMBL" id="RAR75984.1"/>
    </source>
</evidence>
<dbReference type="RefSeq" id="WP_211322494.1">
    <property type="nucleotide sequence ID" value="NZ_CBCSGC010000147.1"/>
</dbReference>
<dbReference type="Proteomes" id="UP000248856">
    <property type="component" value="Unassembled WGS sequence"/>
</dbReference>